<comment type="caution">
    <text evidence="1">The sequence shown here is derived from an EMBL/GenBank/DDBJ whole genome shotgun (WGS) entry which is preliminary data.</text>
</comment>
<gene>
    <name evidence="1" type="ORF">BU25DRAFT_431133</name>
</gene>
<accession>A0ACB6S1F7</accession>
<evidence type="ECO:0000313" key="1">
    <source>
        <dbReference type="EMBL" id="KAF2627797.1"/>
    </source>
</evidence>
<protein>
    <submittedName>
        <fullName evidence="1">Uncharacterized protein</fullName>
    </submittedName>
</protein>
<organism evidence="1 2">
    <name type="scientific">Macroventuria anomochaeta</name>
    <dbReference type="NCBI Taxonomy" id="301207"/>
    <lineage>
        <taxon>Eukaryota</taxon>
        <taxon>Fungi</taxon>
        <taxon>Dikarya</taxon>
        <taxon>Ascomycota</taxon>
        <taxon>Pezizomycotina</taxon>
        <taxon>Dothideomycetes</taxon>
        <taxon>Pleosporomycetidae</taxon>
        <taxon>Pleosporales</taxon>
        <taxon>Pleosporineae</taxon>
        <taxon>Didymellaceae</taxon>
        <taxon>Macroventuria</taxon>
    </lineage>
</organism>
<sequence>MDQLPQELVDRISSYLSPDGLKNTLLLSHAFRFSAEKYSGAFARFAQMKTPPRSSLTLPLIRLPLPEDSERRDNADQLSKHDKSFTQQITFLFKTMKTVEEHAGTQNKPGIVRLAISSPWRPIFRGRSLLYHDHLSWRVHSLEPEALPLLESVRFLEVGDGWNGSLGRRADDADYNWARVKLDYRVVVDLVVKLPYLEYWGCRIGGDEWSPKTVQEATRYFTQDWVGPRRDTRQGFAKALLSARLPDSLRRVRLDFLHDLHNSTHIDHLTAQPDLVSPAANDLFSTSLHHLSHHLRRLHLRVPEGQWYFIGPNGEGRDTAAFKVTDTSYPPLETTPYDEETDGQIEEEGDRRYRGGPNTRIRIVPKDTTLRPFLAAFDKAVSNMRALQEAVLWCLLAWAPNDEDGEELETDWLLENCPDADRLAWGVHCQAKDEPNFTQQGGNLPTEVPLLWWKVGKWRPDPELHELFQQIGRTPWGDGLKEHWEDEDYGEGLVDREYFEYCVQEEVDKVGRIPPPN</sequence>
<name>A0ACB6S1F7_9PLEO</name>
<keyword evidence="2" id="KW-1185">Reference proteome</keyword>
<evidence type="ECO:0000313" key="2">
    <source>
        <dbReference type="Proteomes" id="UP000799754"/>
    </source>
</evidence>
<dbReference type="EMBL" id="MU006715">
    <property type="protein sequence ID" value="KAF2627797.1"/>
    <property type="molecule type" value="Genomic_DNA"/>
</dbReference>
<proteinExistence type="predicted"/>
<dbReference type="Proteomes" id="UP000799754">
    <property type="component" value="Unassembled WGS sequence"/>
</dbReference>
<reference evidence="1" key="1">
    <citation type="journal article" date="2020" name="Stud. Mycol.">
        <title>101 Dothideomycetes genomes: a test case for predicting lifestyles and emergence of pathogens.</title>
        <authorList>
            <person name="Haridas S."/>
            <person name="Albert R."/>
            <person name="Binder M."/>
            <person name="Bloem J."/>
            <person name="Labutti K."/>
            <person name="Salamov A."/>
            <person name="Andreopoulos B."/>
            <person name="Baker S."/>
            <person name="Barry K."/>
            <person name="Bills G."/>
            <person name="Bluhm B."/>
            <person name="Cannon C."/>
            <person name="Castanera R."/>
            <person name="Culley D."/>
            <person name="Daum C."/>
            <person name="Ezra D."/>
            <person name="Gonzalez J."/>
            <person name="Henrissat B."/>
            <person name="Kuo A."/>
            <person name="Liang C."/>
            <person name="Lipzen A."/>
            <person name="Lutzoni F."/>
            <person name="Magnuson J."/>
            <person name="Mondo S."/>
            <person name="Nolan M."/>
            <person name="Ohm R."/>
            <person name="Pangilinan J."/>
            <person name="Park H.-J."/>
            <person name="Ramirez L."/>
            <person name="Alfaro M."/>
            <person name="Sun H."/>
            <person name="Tritt A."/>
            <person name="Yoshinaga Y."/>
            <person name="Zwiers L.-H."/>
            <person name="Turgeon B."/>
            <person name="Goodwin S."/>
            <person name="Spatafora J."/>
            <person name="Crous P."/>
            <person name="Grigoriev I."/>
        </authorList>
    </citation>
    <scope>NUCLEOTIDE SEQUENCE</scope>
    <source>
        <strain evidence="1">CBS 525.71</strain>
    </source>
</reference>